<protein>
    <recommendedName>
        <fullName evidence="1">bis(5'-nucleosyl)-tetraphosphatase (symmetrical)</fullName>
        <ecNumber evidence="1">3.6.1.41</ecNumber>
    </recommendedName>
</protein>
<evidence type="ECO:0000256" key="1">
    <source>
        <dbReference type="ARBA" id="ARBA00012506"/>
    </source>
</evidence>
<accession>A0A3S2TVA5</accession>
<dbReference type="GO" id="GO:0000166">
    <property type="term" value="F:nucleotide binding"/>
    <property type="evidence" value="ECO:0007669"/>
    <property type="project" value="UniProtKB-KW"/>
</dbReference>
<reference evidence="8 9" key="1">
    <citation type="submission" date="2019-01" db="EMBL/GenBank/DDBJ databases">
        <title>Bacillus sp. M5HDSG1-1, whole genome shotgun sequence.</title>
        <authorList>
            <person name="Tuo L."/>
        </authorList>
    </citation>
    <scope>NUCLEOTIDE SEQUENCE [LARGE SCALE GENOMIC DNA]</scope>
    <source>
        <strain evidence="8 9">M5HDSG1-1</strain>
    </source>
</reference>
<evidence type="ECO:0000256" key="5">
    <source>
        <dbReference type="ARBA" id="ARBA00023004"/>
    </source>
</evidence>
<sequence>MNREQALLIVKEQLTEQRYVHTIGVMGTAIELAKRYDEDTEKAELAAIFHDYAKFRPKEEMKQIIIDQKMDKTLLAFHSELWHAPVGAYLVEKEAGIKDQAVLNAIKYHTSGKPGMSKLEKIIYLADYIEPGRTFPGVDEVRELAMISLDDAFIKSVKNTISFLMSRNQSVFPATFEMYNSFVMKTEVE</sequence>
<dbReference type="InterPro" id="IPR003607">
    <property type="entry name" value="HD/PDEase_dom"/>
</dbReference>
<dbReference type="RefSeq" id="WP_127737384.1">
    <property type="nucleotide sequence ID" value="NZ_CAJCKN010000109.1"/>
</dbReference>
<keyword evidence="4" id="KW-0378">Hydrolase</keyword>
<dbReference type="PANTHER" id="PTHR35795">
    <property type="entry name" value="SLR1885 PROTEIN"/>
    <property type="match status" value="1"/>
</dbReference>
<evidence type="ECO:0000256" key="2">
    <source>
        <dbReference type="ARBA" id="ARBA00022723"/>
    </source>
</evidence>
<evidence type="ECO:0000313" key="9">
    <source>
        <dbReference type="Proteomes" id="UP000288024"/>
    </source>
</evidence>
<dbReference type="PROSITE" id="PS51831">
    <property type="entry name" value="HD"/>
    <property type="match status" value="1"/>
</dbReference>
<dbReference type="PANTHER" id="PTHR35795:SF1">
    <property type="entry name" value="BIS(5'-NUCLEOSYL)-TETRAPHOSPHATASE, SYMMETRICAL"/>
    <property type="match status" value="1"/>
</dbReference>
<comment type="catalytic activity">
    <reaction evidence="6">
        <text>P(1),P(4)-bis(5'-adenosyl) tetraphosphate + H2O = 2 ADP + 2 H(+)</text>
        <dbReference type="Rhea" id="RHEA:24252"/>
        <dbReference type="ChEBI" id="CHEBI:15377"/>
        <dbReference type="ChEBI" id="CHEBI:15378"/>
        <dbReference type="ChEBI" id="CHEBI:58141"/>
        <dbReference type="ChEBI" id="CHEBI:456216"/>
        <dbReference type="EC" id="3.6.1.41"/>
    </reaction>
</comment>
<evidence type="ECO:0000256" key="4">
    <source>
        <dbReference type="ARBA" id="ARBA00022801"/>
    </source>
</evidence>
<proteinExistence type="predicted"/>
<organism evidence="8 9">
    <name type="scientific">Niallia taxi</name>
    <dbReference type="NCBI Taxonomy" id="2499688"/>
    <lineage>
        <taxon>Bacteria</taxon>
        <taxon>Bacillati</taxon>
        <taxon>Bacillota</taxon>
        <taxon>Bacilli</taxon>
        <taxon>Bacillales</taxon>
        <taxon>Bacillaceae</taxon>
        <taxon>Niallia</taxon>
    </lineage>
</organism>
<dbReference type="GO" id="GO:0008803">
    <property type="term" value="F:bis(5'-nucleosyl)-tetraphosphatase (symmetrical) activity"/>
    <property type="evidence" value="ECO:0007669"/>
    <property type="project" value="UniProtKB-EC"/>
</dbReference>
<keyword evidence="9" id="KW-1185">Reference proteome</keyword>
<dbReference type="GO" id="GO:0046872">
    <property type="term" value="F:metal ion binding"/>
    <property type="evidence" value="ECO:0007669"/>
    <property type="project" value="UniProtKB-KW"/>
</dbReference>
<dbReference type="InterPro" id="IPR006674">
    <property type="entry name" value="HD_domain"/>
</dbReference>
<evidence type="ECO:0000256" key="3">
    <source>
        <dbReference type="ARBA" id="ARBA00022741"/>
    </source>
</evidence>
<comment type="caution">
    <text evidence="8">The sequence shown here is derived from an EMBL/GenBank/DDBJ whole genome shotgun (WGS) entry which is preliminary data.</text>
</comment>
<dbReference type="InterPro" id="IPR051094">
    <property type="entry name" value="Diverse_Catalytic_Enzymes"/>
</dbReference>
<evidence type="ECO:0000259" key="7">
    <source>
        <dbReference type="PROSITE" id="PS51831"/>
    </source>
</evidence>
<dbReference type="Gene3D" id="1.10.3210.10">
    <property type="entry name" value="Hypothetical protein af1432"/>
    <property type="match status" value="1"/>
</dbReference>
<dbReference type="CDD" id="cd00077">
    <property type="entry name" value="HDc"/>
    <property type="match status" value="1"/>
</dbReference>
<dbReference type="AlphaFoldDB" id="A0A3S2TVA5"/>
<dbReference type="InterPro" id="IPR005249">
    <property type="entry name" value="YqeK"/>
</dbReference>
<feature type="domain" description="HD" evidence="7">
    <location>
        <begin position="18"/>
        <end position="132"/>
    </location>
</feature>
<keyword evidence="3" id="KW-0547">Nucleotide-binding</keyword>
<evidence type="ECO:0000313" key="8">
    <source>
        <dbReference type="EMBL" id="RVT65163.1"/>
    </source>
</evidence>
<dbReference type="EC" id="3.6.1.41" evidence="1"/>
<dbReference type="Proteomes" id="UP000288024">
    <property type="component" value="Unassembled WGS sequence"/>
</dbReference>
<dbReference type="GeneID" id="87616203"/>
<evidence type="ECO:0000256" key="6">
    <source>
        <dbReference type="ARBA" id="ARBA00049417"/>
    </source>
</evidence>
<dbReference type="SUPFAM" id="SSF109604">
    <property type="entry name" value="HD-domain/PDEase-like"/>
    <property type="match status" value="1"/>
</dbReference>
<dbReference type="NCBIfam" id="TIGR00488">
    <property type="entry name" value="bis(5'-nucleosyl)-tetraphosphatase (symmetrical) YqeK"/>
    <property type="match status" value="1"/>
</dbReference>
<dbReference type="Pfam" id="PF01966">
    <property type="entry name" value="HD"/>
    <property type="match status" value="1"/>
</dbReference>
<dbReference type="SMART" id="SM00471">
    <property type="entry name" value="HDc"/>
    <property type="match status" value="1"/>
</dbReference>
<name>A0A3S2TVA5_9BACI</name>
<keyword evidence="2" id="KW-0479">Metal-binding</keyword>
<keyword evidence="5" id="KW-0408">Iron</keyword>
<gene>
    <name evidence="8" type="ORF">EM808_06540</name>
</gene>
<dbReference type="EMBL" id="RZTZ01000002">
    <property type="protein sequence ID" value="RVT65163.1"/>
    <property type="molecule type" value="Genomic_DNA"/>
</dbReference>